<gene>
    <name evidence="1" type="ORF">PGIGA_G00055060</name>
</gene>
<comment type="caution">
    <text evidence="1">The sequence shown here is derived from an EMBL/GenBank/DDBJ whole genome shotgun (WGS) entry which is preliminary data.</text>
</comment>
<dbReference type="Proteomes" id="UP000829447">
    <property type="component" value="Linkage Group LG14"/>
</dbReference>
<name>A0ACC5X3K1_PANGG</name>
<protein>
    <submittedName>
        <fullName evidence="1">Uncharacterized protein</fullName>
    </submittedName>
</protein>
<evidence type="ECO:0000313" key="2">
    <source>
        <dbReference type="Proteomes" id="UP000829447"/>
    </source>
</evidence>
<sequence>MSQYELFQSQSMSIMTLLADTARAEICRVYHDNTDTQKELKLAQLNAVMEFLVKEAVRKICLLFKLCSVEKECNAVDLPSASERSGNAQSLSEPKEPATQPEYAQTSISGETVYLLVSGEESPASATTATPQQDVIREDECPATQELESTTAISSSTKVGENGKKIQTILIMKGAGSFSAEAKNAVNTPAVQTTVQPDKLKKNMSYKCDVCERTFSMKRYLMRHKQVHSKTAHHTCNVCGNKYRFLRALNKHLLSHGKKKREAHPCKTCGKSFVNLDKHELVHLNVKPYLCGVCGKGFTLESVLLVHQRLHTGEKPYQCETCGKRFTQSSTLHIHKRVHSEAKPWKCSLCDKSFKRQSSLKKHDIVHTGEKPHTCETCGQKFGHRENLKRHVLNHLGIKPYACKILEKHMGLKRTLTAAKSVGNATAPLML</sequence>
<dbReference type="EMBL" id="CM040467">
    <property type="protein sequence ID" value="MCI4385812.1"/>
    <property type="molecule type" value="Genomic_DNA"/>
</dbReference>
<accession>A0ACC5X3K1</accession>
<evidence type="ECO:0000313" key="1">
    <source>
        <dbReference type="EMBL" id="MCI4385812.1"/>
    </source>
</evidence>
<proteinExistence type="predicted"/>
<keyword evidence="2" id="KW-1185">Reference proteome</keyword>
<reference evidence="1 2" key="1">
    <citation type="journal article" date="2022" name="bioRxiv">
        <title>An ancient truncated duplication of the anti-Mullerian hormone receptor type 2 gene is a potential conserved master sex determinant in the Pangasiidae catfish family.</title>
        <authorList>
            <person name="Wen M."/>
            <person name="Pan Q."/>
            <person name="Jouanno E."/>
            <person name="Montfort J."/>
            <person name="Zahm M."/>
            <person name="Cabau C."/>
            <person name="Klopp C."/>
            <person name="Iampietro C."/>
            <person name="Roques C."/>
            <person name="Bouchez O."/>
            <person name="Castinel A."/>
            <person name="Donnadieu C."/>
            <person name="Parrinello H."/>
            <person name="Poncet C."/>
            <person name="Belmonte E."/>
            <person name="Gautier V."/>
            <person name="Avarre J.-C."/>
            <person name="Dugue R."/>
            <person name="Gustiano R."/>
            <person name="Ha T.T.T."/>
            <person name="Campet M."/>
            <person name="Sriphairoj K."/>
            <person name="Ribolli J."/>
            <person name="de Almeida F.L."/>
            <person name="Desvignes T."/>
            <person name="Postlethwait J.H."/>
            <person name="Bucao C.F."/>
            <person name="Robinson-Rechavi M."/>
            <person name="Bobe J."/>
            <person name="Herpin A."/>
            <person name="Guiguen Y."/>
        </authorList>
    </citation>
    <scope>NUCLEOTIDE SEQUENCE [LARGE SCALE GENOMIC DNA]</scope>
    <source>
        <strain evidence="1">YG-Dec2019</strain>
    </source>
</reference>
<organism evidence="1 2">
    <name type="scientific">Pangasianodon gigas</name>
    <name type="common">Mekong giant catfish</name>
    <name type="synonym">Pangasius gigas</name>
    <dbReference type="NCBI Taxonomy" id="30993"/>
    <lineage>
        <taxon>Eukaryota</taxon>
        <taxon>Metazoa</taxon>
        <taxon>Chordata</taxon>
        <taxon>Craniata</taxon>
        <taxon>Vertebrata</taxon>
        <taxon>Euteleostomi</taxon>
        <taxon>Actinopterygii</taxon>
        <taxon>Neopterygii</taxon>
        <taxon>Teleostei</taxon>
        <taxon>Ostariophysi</taxon>
        <taxon>Siluriformes</taxon>
        <taxon>Pangasiidae</taxon>
        <taxon>Pangasianodon</taxon>
    </lineage>
</organism>